<dbReference type="AlphaFoldDB" id="A0AAD4ID14"/>
<proteinExistence type="predicted"/>
<comment type="caution">
    <text evidence="2">The sequence shown here is derived from an EMBL/GenBank/DDBJ whole genome shotgun (WGS) entry which is preliminary data.</text>
</comment>
<sequence length="62" mass="6934">MAQEASPSDAQTYGHRPSSCYFQVPSATMLNTIPEANFNTNKTQENSHLSTSELKSRYHRAT</sequence>
<keyword evidence="3" id="KW-1185">Reference proteome</keyword>
<evidence type="ECO:0000313" key="2">
    <source>
        <dbReference type="EMBL" id="KAG9192211.1"/>
    </source>
</evidence>
<organism evidence="2 3">
    <name type="scientific">Alternaria panax</name>
    <dbReference type="NCBI Taxonomy" id="48097"/>
    <lineage>
        <taxon>Eukaryota</taxon>
        <taxon>Fungi</taxon>
        <taxon>Dikarya</taxon>
        <taxon>Ascomycota</taxon>
        <taxon>Pezizomycotina</taxon>
        <taxon>Dothideomycetes</taxon>
        <taxon>Pleosporomycetidae</taxon>
        <taxon>Pleosporales</taxon>
        <taxon>Pleosporineae</taxon>
        <taxon>Pleosporaceae</taxon>
        <taxon>Alternaria</taxon>
        <taxon>Alternaria sect. Panax</taxon>
    </lineage>
</organism>
<feature type="compositionally biased region" description="Polar residues" evidence="1">
    <location>
        <begin position="38"/>
        <end position="53"/>
    </location>
</feature>
<accession>A0AAD4ID14</accession>
<reference evidence="2" key="1">
    <citation type="submission" date="2021-07" db="EMBL/GenBank/DDBJ databases">
        <title>Genome Resource of American Ginseng Black Spot Pathogen Alternaria panax.</title>
        <authorList>
            <person name="Qiu C."/>
            <person name="Wang W."/>
            <person name="Liu Z."/>
        </authorList>
    </citation>
    <scope>NUCLEOTIDE SEQUENCE</scope>
    <source>
        <strain evidence="2">BNCC115425</strain>
    </source>
</reference>
<dbReference type="Proteomes" id="UP001199106">
    <property type="component" value="Unassembled WGS sequence"/>
</dbReference>
<name>A0AAD4ID14_9PLEO</name>
<protein>
    <submittedName>
        <fullName evidence="2">Uncharacterized protein</fullName>
    </submittedName>
</protein>
<feature type="region of interest" description="Disordered" evidence="1">
    <location>
        <begin position="38"/>
        <end position="62"/>
    </location>
</feature>
<evidence type="ECO:0000313" key="3">
    <source>
        <dbReference type="Proteomes" id="UP001199106"/>
    </source>
</evidence>
<dbReference type="EMBL" id="JAANER010000003">
    <property type="protein sequence ID" value="KAG9192211.1"/>
    <property type="molecule type" value="Genomic_DNA"/>
</dbReference>
<gene>
    <name evidence="2" type="ORF">G6011_10945</name>
</gene>
<evidence type="ECO:0000256" key="1">
    <source>
        <dbReference type="SAM" id="MobiDB-lite"/>
    </source>
</evidence>